<dbReference type="PANTHER" id="PTHR13448:SF0">
    <property type="entry name" value="TRANSMEMBRANE PROTEIN 214"/>
    <property type="match status" value="1"/>
</dbReference>
<keyword evidence="8 12" id="KW-0472">Membrane</keyword>
<evidence type="ECO:0000313" key="13">
    <source>
        <dbReference type="EMBL" id="KAL0486695.1"/>
    </source>
</evidence>
<protein>
    <submittedName>
        <fullName evidence="13">1 TM domain-containing transmembrane protein</fullName>
    </submittedName>
</protein>
<comment type="function">
    <text evidence="10">Critical mediator, in cooperation with CASP4, of endoplasmic reticulum-stress induced apoptosis. Required or the activation of CASP4 following endoplasmic reticulum stress.</text>
</comment>
<dbReference type="Proteomes" id="UP001431209">
    <property type="component" value="Unassembled WGS sequence"/>
</dbReference>
<evidence type="ECO:0000256" key="2">
    <source>
        <dbReference type="ARBA" id="ARBA00007984"/>
    </source>
</evidence>
<keyword evidence="6" id="KW-0256">Endoplasmic reticulum</keyword>
<evidence type="ECO:0000256" key="3">
    <source>
        <dbReference type="ARBA" id="ARBA00011720"/>
    </source>
</evidence>
<evidence type="ECO:0000256" key="11">
    <source>
        <dbReference type="SAM" id="MobiDB-lite"/>
    </source>
</evidence>
<evidence type="ECO:0000256" key="5">
    <source>
        <dbReference type="ARBA" id="ARBA00022703"/>
    </source>
</evidence>
<reference evidence="13 14" key="1">
    <citation type="submission" date="2024-03" db="EMBL/GenBank/DDBJ databases">
        <title>The Acrasis kona genome and developmental transcriptomes reveal deep origins of eukaryotic multicellular pathways.</title>
        <authorList>
            <person name="Sheikh S."/>
            <person name="Fu C.-J."/>
            <person name="Brown M.W."/>
            <person name="Baldauf S.L."/>
        </authorList>
    </citation>
    <scope>NUCLEOTIDE SEQUENCE [LARGE SCALE GENOMIC DNA]</scope>
    <source>
        <strain evidence="13 14">ATCC MYA-3509</strain>
    </source>
</reference>
<keyword evidence="7 12" id="KW-1133">Transmembrane helix</keyword>
<comment type="subunit">
    <text evidence="3">Constitutively interacts with CASP4; required for the localization of procaspase 4 to the ER.</text>
</comment>
<evidence type="ECO:0000256" key="1">
    <source>
        <dbReference type="ARBA" id="ARBA00004477"/>
    </source>
</evidence>
<feature type="compositionally biased region" description="Basic and acidic residues" evidence="11">
    <location>
        <begin position="125"/>
        <end position="138"/>
    </location>
</feature>
<evidence type="ECO:0000256" key="12">
    <source>
        <dbReference type="SAM" id="Phobius"/>
    </source>
</evidence>
<evidence type="ECO:0000256" key="9">
    <source>
        <dbReference type="ARBA" id="ARBA00023180"/>
    </source>
</evidence>
<dbReference type="EMBL" id="JAOPGA020001259">
    <property type="protein sequence ID" value="KAL0486695.1"/>
    <property type="molecule type" value="Genomic_DNA"/>
</dbReference>
<dbReference type="InterPro" id="IPR019308">
    <property type="entry name" value="TMEM214"/>
</dbReference>
<keyword evidence="9" id="KW-0325">Glycoprotein</keyword>
<evidence type="ECO:0000256" key="7">
    <source>
        <dbReference type="ARBA" id="ARBA00022989"/>
    </source>
</evidence>
<evidence type="ECO:0000256" key="10">
    <source>
        <dbReference type="ARBA" id="ARBA00024938"/>
    </source>
</evidence>
<dbReference type="AlphaFoldDB" id="A0AAW2ZB69"/>
<name>A0AAW2ZB69_9EUKA</name>
<organism evidence="13 14">
    <name type="scientific">Acrasis kona</name>
    <dbReference type="NCBI Taxonomy" id="1008807"/>
    <lineage>
        <taxon>Eukaryota</taxon>
        <taxon>Discoba</taxon>
        <taxon>Heterolobosea</taxon>
        <taxon>Tetramitia</taxon>
        <taxon>Eutetramitia</taxon>
        <taxon>Acrasidae</taxon>
        <taxon>Acrasis</taxon>
    </lineage>
</organism>
<dbReference type="GO" id="GO:0005794">
    <property type="term" value="C:Golgi apparatus"/>
    <property type="evidence" value="ECO:0007669"/>
    <property type="project" value="TreeGrafter"/>
</dbReference>
<evidence type="ECO:0000256" key="8">
    <source>
        <dbReference type="ARBA" id="ARBA00023136"/>
    </source>
</evidence>
<dbReference type="PANTHER" id="PTHR13448">
    <property type="entry name" value="TRANSMEMBRANE PROTEIN 214"/>
    <property type="match status" value="1"/>
</dbReference>
<keyword evidence="4 12" id="KW-0812">Transmembrane</keyword>
<comment type="similarity">
    <text evidence="2">Belongs to the TMEM214 family.</text>
</comment>
<feature type="region of interest" description="Disordered" evidence="11">
    <location>
        <begin position="33"/>
        <end position="81"/>
    </location>
</feature>
<feature type="region of interest" description="Disordered" evidence="11">
    <location>
        <begin position="119"/>
        <end position="209"/>
    </location>
</feature>
<gene>
    <name evidence="13" type="ORF">AKO1_001631</name>
</gene>
<feature type="transmembrane region" description="Helical" evidence="12">
    <location>
        <begin position="591"/>
        <end position="614"/>
    </location>
</feature>
<comment type="caution">
    <text evidence="13">The sequence shown here is derived from an EMBL/GenBank/DDBJ whole genome shotgun (WGS) entry which is preliminary data.</text>
</comment>
<evidence type="ECO:0000256" key="6">
    <source>
        <dbReference type="ARBA" id="ARBA00022824"/>
    </source>
</evidence>
<feature type="compositionally biased region" description="Basic and acidic residues" evidence="11">
    <location>
        <begin position="45"/>
        <end position="79"/>
    </location>
</feature>
<accession>A0AAW2ZB69</accession>
<sequence length="652" mass="73415">MSDFWDNAQSSYDRDFEVVEAEEYRPQIVYRVEEPVKATKTKKEKKTDEWTTQGRQKDDFKSKDDDSERQKKKKLKEEQDQVDEIQAKKIKKLQDKGKTVTASIDLNIDDPLDFFVEQGKNKKLSKAEIQEQQRIEREKRRKLKQKKLEEELKQEQRDRKAGKYKELDESVGLTKLSFKKEAQEPTEKKKKKKATNVPDQKTTVAAEAAAKKPKTTQAIATSLTSDHIKSLIKEASAMFPQAQDLQVRKVADQLDQELQQVNWKPTNVTDEPISFLDSKARSELKTWINSLSTESNSSSLSHAVRTIFNEKGDEKRTGGAIGNRMVLQAIASTHPEAVFKGFVPLYKNFNVTGSALQNAFWIVRQLDAGNHHSAVQRFKVISSTVFDSILNKTLKGKDEKSIFDMVTESISSLPSKVTALVDPGTFLSLQREHLSASAGHRAEQIKQIYDRLVHYSVKATPEEYFGKLLQSIKTYQQDENSREHILDQLQEGIVKNCNACCQQWSKSVSSAFAGTTLLLQRLNQSPKVISSLSSKDANTLRQTVLDIQAVIAKQDKKQDKESWVKKCQAQVDLFLNSNEERQETSSGASSAVGGLLMSGVAAGLLLGIAGVAFVKFGCHDTSVVDPYLSESAKQQLAQICSKLPSEVYKLFH</sequence>
<evidence type="ECO:0000256" key="4">
    <source>
        <dbReference type="ARBA" id="ARBA00022692"/>
    </source>
</evidence>
<comment type="subcellular location">
    <subcellularLocation>
        <location evidence="1">Endoplasmic reticulum membrane</location>
        <topology evidence="1">Multi-pass membrane protein</topology>
    </subcellularLocation>
</comment>
<evidence type="ECO:0000313" key="14">
    <source>
        <dbReference type="Proteomes" id="UP001431209"/>
    </source>
</evidence>
<keyword evidence="14" id="KW-1185">Reference proteome</keyword>
<feature type="compositionally biased region" description="Basic and acidic residues" evidence="11">
    <location>
        <begin position="146"/>
        <end position="168"/>
    </location>
</feature>
<proteinExistence type="inferred from homology"/>
<feature type="compositionally biased region" description="Basic and acidic residues" evidence="11">
    <location>
        <begin position="178"/>
        <end position="187"/>
    </location>
</feature>
<dbReference type="GO" id="GO:0005789">
    <property type="term" value="C:endoplasmic reticulum membrane"/>
    <property type="evidence" value="ECO:0007669"/>
    <property type="project" value="UniProtKB-SubCell"/>
</dbReference>
<keyword evidence="5" id="KW-0053">Apoptosis</keyword>